<keyword evidence="5" id="KW-0009">Actin-binding</keyword>
<dbReference type="InterPro" id="IPR003961">
    <property type="entry name" value="FN3_dom"/>
</dbReference>
<feature type="domain" description="Ig-like" evidence="12">
    <location>
        <begin position="534"/>
        <end position="624"/>
    </location>
</feature>
<evidence type="ECO:0000256" key="10">
    <source>
        <dbReference type="ARBA" id="ARBA00076995"/>
    </source>
</evidence>
<dbReference type="InterPro" id="IPR003599">
    <property type="entry name" value="Ig_sub"/>
</dbReference>
<dbReference type="SMART" id="SM00060">
    <property type="entry name" value="FN3"/>
    <property type="match status" value="3"/>
</dbReference>
<gene>
    <name evidence="14" type="primary">MYBPC2</name>
</gene>
<feature type="domain" description="Ig-like" evidence="12">
    <location>
        <begin position="438"/>
        <end position="504"/>
    </location>
</feature>
<dbReference type="FunFam" id="2.60.40.10:FF:000031">
    <property type="entry name" value="Myosin-binding protein C, slow type"/>
    <property type="match status" value="1"/>
</dbReference>
<dbReference type="EMBL" id="AACZ04055871">
    <property type="status" value="NOT_ANNOTATED_CDS"/>
    <property type="molecule type" value="Genomic_DNA"/>
</dbReference>
<evidence type="ECO:0000256" key="8">
    <source>
        <dbReference type="ARBA" id="ARBA00053486"/>
    </source>
</evidence>
<dbReference type="GO" id="GO:0003779">
    <property type="term" value="F:actin binding"/>
    <property type="evidence" value="ECO:0007669"/>
    <property type="project" value="UniProtKB-KW"/>
</dbReference>
<reference evidence="14" key="2">
    <citation type="submission" date="2025-08" db="UniProtKB">
        <authorList>
            <consortium name="Ensembl"/>
        </authorList>
    </citation>
    <scope>IDENTIFICATION</scope>
</reference>
<dbReference type="SMART" id="SM00409">
    <property type="entry name" value="IG"/>
    <property type="match status" value="7"/>
</dbReference>
<evidence type="ECO:0000256" key="1">
    <source>
        <dbReference type="ARBA" id="ARBA00022433"/>
    </source>
</evidence>
<dbReference type="FunFam" id="2.60.40.10:FF:001216">
    <property type="entry name" value="Myosin binding protein C, fast type"/>
    <property type="match status" value="1"/>
</dbReference>
<dbReference type="CDD" id="cd00096">
    <property type="entry name" value="Ig"/>
    <property type="match status" value="1"/>
</dbReference>
<dbReference type="PRINTS" id="PR00014">
    <property type="entry name" value="FNTYPEIII"/>
</dbReference>
<dbReference type="EMBL" id="AACZ04055870">
    <property type="status" value="NOT_ANNOTATED_CDS"/>
    <property type="molecule type" value="Genomic_DNA"/>
</dbReference>
<dbReference type="Pfam" id="PF18362">
    <property type="entry name" value="THB"/>
    <property type="match status" value="1"/>
</dbReference>
<dbReference type="SUPFAM" id="SSF48726">
    <property type="entry name" value="Immunoglobulin"/>
    <property type="match status" value="7"/>
</dbReference>
<evidence type="ECO:0000256" key="11">
    <source>
        <dbReference type="SAM" id="MobiDB-lite"/>
    </source>
</evidence>
<comment type="function">
    <text evidence="8">Thick filament-associated protein located in the crossbridge region of vertebrate striated muscle a bands. In vitro it binds MHC, F-actin and native thin filaments, and modifies the activity of actin-activated myosin ATPase. It may modulate muscle contraction or may play a more structural role.</text>
</comment>
<keyword evidence="15" id="KW-1185">Reference proteome</keyword>
<dbReference type="InterPro" id="IPR003598">
    <property type="entry name" value="Ig_sub2"/>
</dbReference>
<evidence type="ECO:0000256" key="4">
    <source>
        <dbReference type="ARBA" id="ARBA00023179"/>
    </source>
</evidence>
<dbReference type="Proteomes" id="UP000002277">
    <property type="component" value="Chromosome 19"/>
</dbReference>
<dbReference type="Pfam" id="PF00041">
    <property type="entry name" value="fn3"/>
    <property type="match status" value="3"/>
</dbReference>
<dbReference type="PANTHER" id="PTHR13817">
    <property type="entry name" value="TITIN"/>
    <property type="match status" value="1"/>
</dbReference>
<evidence type="ECO:0000256" key="6">
    <source>
        <dbReference type="ARBA" id="ARBA00023319"/>
    </source>
</evidence>
<keyword evidence="2" id="KW-0677">Repeat</keyword>
<feature type="domain" description="Fibronectin type-III" evidence="13">
    <location>
        <begin position="636"/>
        <end position="732"/>
    </location>
</feature>
<evidence type="ECO:0000256" key="2">
    <source>
        <dbReference type="ARBA" id="ARBA00022737"/>
    </source>
</evidence>
<dbReference type="AlphaFoldDB" id="A0A2I3RQG6"/>
<dbReference type="Bgee" id="ENSPTRG00000044699">
    <property type="expression patterns" value="Expressed in skeletal muscle tissue and 11 other cell types or tissues"/>
</dbReference>
<dbReference type="InterPro" id="IPR013783">
    <property type="entry name" value="Ig-like_fold"/>
</dbReference>
<dbReference type="SMART" id="SM00408">
    <property type="entry name" value="IGc2"/>
    <property type="match status" value="5"/>
</dbReference>
<dbReference type="InParanoid" id="A0A2I3RQG6"/>
<feature type="compositionally biased region" description="Basic and acidic residues" evidence="11">
    <location>
        <begin position="13"/>
        <end position="39"/>
    </location>
</feature>
<dbReference type="PROSITE" id="PS50835">
    <property type="entry name" value="IG_LIKE"/>
    <property type="match status" value="4"/>
</dbReference>
<comment type="similarity">
    <text evidence="7">Belongs to the immunoglobulin superfamily. MyBP family.</text>
</comment>
<dbReference type="GeneTree" id="ENSGT00940000160092"/>
<dbReference type="GO" id="GO:0032982">
    <property type="term" value="C:myosin filament"/>
    <property type="evidence" value="ECO:0007669"/>
    <property type="project" value="UniProtKB-KW"/>
</dbReference>
<dbReference type="CDD" id="cd00063">
    <property type="entry name" value="FN3"/>
    <property type="match status" value="3"/>
</dbReference>
<dbReference type="FunFam" id="2.60.40.10:FF:000070">
    <property type="entry name" value="Myosin-binding protein C, slow type"/>
    <property type="match status" value="1"/>
</dbReference>
<proteinExistence type="inferred from homology"/>
<sequence>MPEAKPAAKKAPKGKDAPKGAPKEAPPKEAPAEALKGEEVLPRAQPTCLMFLPGPPPTLPWKDAVVVAKVNGKELPDKPTIKWFKGKWLELGSKSGARFSLKESHDSASNVYTVELHIGKVVLGDRGDYRLEVKAKDTCDSCGFNIDVEAPRQDASGQSLESFKRTGEKKSDTAGELDFSGLLKKREVVEEEKKKKKKDDDDLGIPPEIWELLKGAKKSEYEKIAFQYGITDLRGMLKRLKKAKVEVKKSAAFTKKLDPAYQVDRGNKIKLMVEISDPDLPLKWFKNGQEIKPSSKYVFENVGKKRILTINKCTLADDAAYEVAVKDEKCFTELFVKEPPVLIVTPLEDQQVFVGDRVEMAVEVSEEGAQVMWMKDGVELTREDSFKARYRFKKDGKRHILIFSDVVQEDRGRYQVITNGGQCEAELIVEEKQLEVLQDIADLTVKASEQAVFKCEMSDEKVTGKWYKNGVEVRPSKRITISHVGRFHKLVIDDVRPEDEGDYTFVPDGYALSLSAKLNFLEIKVEYVPKQEPPKIHLDCSGKTSENAIVVVAGNKLRLDVSITGEPPPVATWLKGDEVFTTTEGRTRIEKRVDCSSFVIESAQREDEGRYTIKVTNPVGEDVASIFLQVVDVPDPPEAVRITSVGEDWAILAWEPPMYDGGKPVTGYLVERKKKGSQRWMKLNFEVFTETTYESTKMIEGILYEMRVFAVNAIGVSQPSMNTKPFMPIAPTSEPLHLIVEDVTDTTTTLKWRPPNRIGAGGIDGYLVEYCLEGSEEWVPANTEPVERCGFTVKNLPTGARILFRVVGVNIAGRSEPATLAQPVTIREIAEPPKIRLPRHLRQTYIRKVGEQLNLVVPFQGKPRPQVVWTKGGAPLDTSCVHVRTSDFDTVFFVRQAARSDSGEYELSVQIENMKDTATIRIRVVEKAGPPINVMVKEVWGTNALVEWQAPKDDGNSEITGYFVQKADKKTMEWFNVYERNRHTSCTVSDLIVGNEYYFRVYTENICGLSDSPGVSKNTARILKTGITFKPFEYKEHDFRMAPKFLTPLIDRVVVAGYSAALNCAVRGHPKPKVVWMKNKMEIREDPKFLITNYQGVLTLNIRRPSPFDAGTYTCRAVNELGEALAECKLEVRGEGVAIPNTG</sequence>
<keyword evidence="6" id="KW-0393">Immunoglobulin domain</keyword>
<dbReference type="PROSITE" id="PS50853">
    <property type="entry name" value="FN3"/>
    <property type="match status" value="3"/>
</dbReference>
<dbReference type="FunFam" id="2.60.40.10:FF:000085">
    <property type="entry name" value="Myosin-binding protein C, slow type"/>
    <property type="match status" value="1"/>
</dbReference>
<evidence type="ECO:0000259" key="12">
    <source>
        <dbReference type="PROSITE" id="PS50835"/>
    </source>
</evidence>
<dbReference type="Pfam" id="PF07679">
    <property type="entry name" value="I-set"/>
    <property type="match status" value="6"/>
</dbReference>
<dbReference type="FunFam" id="2.60.40.10:FF:000081">
    <property type="entry name" value="Myosin-binding protein C, slow type"/>
    <property type="match status" value="1"/>
</dbReference>
<feature type="region of interest" description="Disordered" evidence="11">
    <location>
        <begin position="1"/>
        <end position="39"/>
    </location>
</feature>
<reference evidence="14 15" key="1">
    <citation type="journal article" date="2005" name="Nature">
        <title>Initial sequence of the chimpanzee genome and comparison with the human genome.</title>
        <authorList>
            <consortium name="Chimpanzee sequencing and analysis consortium"/>
        </authorList>
    </citation>
    <scope>NUCLEOTIDE SEQUENCE [LARGE SCALE GENOMIC DNA]</scope>
</reference>
<evidence type="ECO:0000256" key="7">
    <source>
        <dbReference type="ARBA" id="ARBA00038352"/>
    </source>
</evidence>
<dbReference type="FunFam" id="2.60.40.10:FF:000326">
    <property type="entry name" value="Myosin-binding protein C, cardiac-type"/>
    <property type="match status" value="1"/>
</dbReference>
<dbReference type="GO" id="GO:0008307">
    <property type="term" value="F:structural constituent of muscle"/>
    <property type="evidence" value="ECO:0007669"/>
    <property type="project" value="UniProtKB-ARBA"/>
</dbReference>
<organism evidence="14 15">
    <name type="scientific">Pan troglodytes</name>
    <name type="common">Chimpanzee</name>
    <dbReference type="NCBI Taxonomy" id="9598"/>
    <lineage>
        <taxon>Eukaryota</taxon>
        <taxon>Metazoa</taxon>
        <taxon>Chordata</taxon>
        <taxon>Craniata</taxon>
        <taxon>Vertebrata</taxon>
        <taxon>Euteleostomi</taxon>
        <taxon>Mammalia</taxon>
        <taxon>Eutheria</taxon>
        <taxon>Euarchontoglires</taxon>
        <taxon>Primates</taxon>
        <taxon>Haplorrhini</taxon>
        <taxon>Catarrhini</taxon>
        <taxon>Hominidae</taxon>
        <taxon>Pan</taxon>
    </lineage>
</organism>
<dbReference type="Gene3D" id="2.60.40.10">
    <property type="entry name" value="Immunoglobulins"/>
    <property type="match status" value="10"/>
</dbReference>
<feature type="domain" description="Fibronectin type-III" evidence="13">
    <location>
        <begin position="930"/>
        <end position="1025"/>
    </location>
</feature>
<dbReference type="CDD" id="cd05748">
    <property type="entry name" value="Ig_Titin_like"/>
    <property type="match status" value="1"/>
</dbReference>
<dbReference type="FunFam" id="2.60.40.10:FF:000062">
    <property type="entry name" value="Myosin-binding protein C, slow type"/>
    <property type="match status" value="1"/>
</dbReference>
<dbReference type="Ensembl" id="ENSPTRT00000095827.1">
    <property type="protein sequence ID" value="ENSPTRP00000066901.1"/>
    <property type="gene ID" value="ENSPTRG00000044699.1"/>
</dbReference>
<evidence type="ECO:0000259" key="13">
    <source>
        <dbReference type="PROSITE" id="PS50853"/>
    </source>
</evidence>
<evidence type="ECO:0000256" key="9">
    <source>
        <dbReference type="ARBA" id="ARBA00069969"/>
    </source>
</evidence>
<dbReference type="InterPro" id="IPR050964">
    <property type="entry name" value="Striated_Muscle_Regulatory"/>
</dbReference>
<dbReference type="InterPro" id="IPR007110">
    <property type="entry name" value="Ig-like_dom"/>
</dbReference>
<dbReference type="FunCoup" id="A0A2I3RQG6">
    <property type="interactions" value="432"/>
</dbReference>
<evidence type="ECO:0000256" key="5">
    <source>
        <dbReference type="ARBA" id="ARBA00023203"/>
    </source>
</evidence>
<dbReference type="PANTHER" id="PTHR13817:SF17">
    <property type="entry name" value="MYOSIN-BINDING PROTEIN C, FAST-TYPE"/>
    <property type="match status" value="1"/>
</dbReference>
<feature type="domain" description="Fibronectin type-III" evidence="13">
    <location>
        <begin position="734"/>
        <end position="829"/>
    </location>
</feature>
<dbReference type="InterPro" id="IPR013098">
    <property type="entry name" value="Ig_I-set"/>
</dbReference>
<dbReference type="InterPro" id="IPR040849">
    <property type="entry name" value="MyBP-C_THB"/>
</dbReference>
<dbReference type="GO" id="GO:0045214">
    <property type="term" value="P:sarcomere organization"/>
    <property type="evidence" value="ECO:0000318"/>
    <property type="project" value="GO_Central"/>
</dbReference>
<evidence type="ECO:0000313" key="15">
    <source>
        <dbReference type="Proteomes" id="UP000002277"/>
    </source>
</evidence>
<feature type="domain" description="Ig-like" evidence="12">
    <location>
        <begin position="1043"/>
        <end position="1131"/>
    </location>
</feature>
<feature type="domain" description="Ig-like" evidence="12">
    <location>
        <begin position="340"/>
        <end position="435"/>
    </location>
</feature>
<dbReference type="GO" id="GO:0007155">
    <property type="term" value="P:cell adhesion"/>
    <property type="evidence" value="ECO:0007669"/>
    <property type="project" value="UniProtKB-KW"/>
</dbReference>
<name>A0A2I3RQG6_PANTR</name>
<dbReference type="FunFam" id="2.60.40.10:FF:000225">
    <property type="entry name" value="Myosin-binding protein C, cardiac-type"/>
    <property type="match status" value="1"/>
</dbReference>
<evidence type="ECO:0000313" key="14">
    <source>
        <dbReference type="Ensembl" id="ENSPTRP00000066901.1"/>
    </source>
</evidence>
<dbReference type="FunFam" id="2.60.40.10:FF:000646">
    <property type="entry name" value="Myosin binding protein C, fast type"/>
    <property type="match status" value="1"/>
</dbReference>
<keyword evidence="4" id="KW-0514">Muscle protein</keyword>
<dbReference type="FunFam" id="2.60.40.10:FF:000060">
    <property type="entry name" value="Myosin-binding protein C, slow type"/>
    <property type="match status" value="1"/>
</dbReference>
<dbReference type="SUPFAM" id="SSF49265">
    <property type="entry name" value="Fibronectin type III"/>
    <property type="match status" value="2"/>
</dbReference>
<dbReference type="CDD" id="cd05894">
    <property type="entry name" value="Ig_C5_MyBP-C"/>
    <property type="match status" value="1"/>
</dbReference>
<dbReference type="InterPro" id="IPR036179">
    <property type="entry name" value="Ig-like_dom_sf"/>
</dbReference>
<dbReference type="InterPro" id="IPR036116">
    <property type="entry name" value="FN3_sf"/>
</dbReference>
<keyword evidence="1" id="KW-0787">Thick filament</keyword>
<accession>A0A2I3RQG6</accession>
<dbReference type="GO" id="GO:0031430">
    <property type="term" value="C:M band"/>
    <property type="evidence" value="ECO:0000318"/>
    <property type="project" value="GO_Central"/>
</dbReference>
<protein>
    <recommendedName>
        <fullName evidence="9">Myosin-binding protein C, fast-type</fullName>
    </recommendedName>
    <alternativeName>
        <fullName evidence="10">C-protein, skeletal muscle fast isoform</fullName>
    </alternativeName>
</protein>
<evidence type="ECO:0000256" key="3">
    <source>
        <dbReference type="ARBA" id="ARBA00022889"/>
    </source>
</evidence>
<reference evidence="14" key="3">
    <citation type="submission" date="2025-09" db="UniProtKB">
        <authorList>
            <consortium name="Ensembl"/>
        </authorList>
    </citation>
    <scope>IDENTIFICATION</scope>
</reference>
<keyword evidence="3" id="KW-0130">Cell adhesion</keyword>